<dbReference type="RefSeq" id="WP_126295650.1">
    <property type="nucleotide sequence ID" value="NZ_CP155468.1"/>
</dbReference>
<dbReference type="InterPro" id="IPR004465">
    <property type="entry name" value="RNR_NrdI"/>
</dbReference>
<name>A0A431UI89_9BACI</name>
<accession>A0A431UI89</accession>
<reference evidence="1 2" key="1">
    <citation type="submission" date="2018-12" db="EMBL/GenBank/DDBJ databases">
        <authorList>
            <person name="Yu L."/>
        </authorList>
    </citation>
    <scope>NUCLEOTIDE SEQUENCE [LARGE SCALE GENOMIC DNA]</scope>
    <source>
        <strain evidence="1 2">S5H2222</strain>
    </source>
</reference>
<dbReference type="EMBL" id="RXNR01000063">
    <property type="protein sequence ID" value="RTQ89457.1"/>
    <property type="molecule type" value="Genomic_DNA"/>
</dbReference>
<evidence type="ECO:0000313" key="1">
    <source>
        <dbReference type="EMBL" id="RTQ89457.1"/>
    </source>
</evidence>
<proteinExistence type="predicted"/>
<dbReference type="PANTHER" id="PTHR37297">
    <property type="entry name" value="PROTEIN NRDI"/>
    <property type="match status" value="1"/>
</dbReference>
<sequence length="122" mass="13471">MIAFASRTGNVRYIISKLGLPNIEISQGLVVNQPFLLFTYTDGLGQTPNIVEQFLLHNSQLCKGVIASGNSNFGQAVFCKPANTISEKYNIPIVRKIELRGFQSDYDAIIEFYNKVIGLVGV</sequence>
<dbReference type="GO" id="GO:0010181">
    <property type="term" value="F:FMN binding"/>
    <property type="evidence" value="ECO:0007669"/>
    <property type="project" value="InterPro"/>
</dbReference>
<dbReference type="PANTHER" id="PTHR37297:SF1">
    <property type="entry name" value="PROTEIN NRDI"/>
    <property type="match status" value="1"/>
</dbReference>
<dbReference type="NCBIfam" id="TIGR00333">
    <property type="entry name" value="nrdI"/>
    <property type="match status" value="1"/>
</dbReference>
<dbReference type="SUPFAM" id="SSF52218">
    <property type="entry name" value="Flavoproteins"/>
    <property type="match status" value="1"/>
</dbReference>
<protein>
    <submittedName>
        <fullName evidence="1">Class Ib ribonucleoside-diphosphate reductase assembly flavoprotein NrdI</fullName>
    </submittedName>
</protein>
<gene>
    <name evidence="1" type="primary">nrdI</name>
    <name evidence="1" type="ORF">EKG35_16505</name>
</gene>
<dbReference type="InterPro" id="IPR029039">
    <property type="entry name" value="Flavoprotein-like_sf"/>
</dbReference>
<dbReference type="OrthoDB" id="350535at2"/>
<dbReference type="AlphaFoldDB" id="A0A431UI89"/>
<keyword evidence="2" id="KW-1185">Reference proteome</keyword>
<evidence type="ECO:0000313" key="2">
    <source>
        <dbReference type="Proteomes" id="UP000276349"/>
    </source>
</evidence>
<dbReference type="Pfam" id="PF07972">
    <property type="entry name" value="Flavodoxin_NdrI"/>
    <property type="match status" value="1"/>
</dbReference>
<organism evidence="1 2">
    <name type="scientific">Lysinibacillus telephonicus</name>
    <dbReference type="NCBI Taxonomy" id="1714840"/>
    <lineage>
        <taxon>Bacteria</taxon>
        <taxon>Bacillati</taxon>
        <taxon>Bacillota</taxon>
        <taxon>Bacilli</taxon>
        <taxon>Bacillales</taxon>
        <taxon>Bacillaceae</taxon>
        <taxon>Lysinibacillus</taxon>
    </lineage>
</organism>
<comment type="caution">
    <text evidence="1">The sequence shown here is derived from an EMBL/GenBank/DDBJ whole genome shotgun (WGS) entry which is preliminary data.</text>
</comment>
<dbReference type="Proteomes" id="UP000276349">
    <property type="component" value="Unassembled WGS sequence"/>
</dbReference>
<dbReference type="Gene3D" id="3.40.50.360">
    <property type="match status" value="1"/>
</dbReference>